<comment type="similarity">
    <text evidence="2">Belongs to the UTP14 family.</text>
</comment>
<keyword evidence="7" id="KW-1185">Reference proteome</keyword>
<feature type="region of interest" description="Disordered" evidence="5">
    <location>
        <begin position="25"/>
        <end position="52"/>
    </location>
</feature>
<protein>
    <submittedName>
        <fullName evidence="6">U3 small nucleolar RNA-associated protein 14-like protein</fullName>
    </submittedName>
</protein>
<dbReference type="PANTHER" id="PTHR14150:SF12">
    <property type="entry name" value="U3 SMALL NUCLEOLAR RNA-ASSOCIATED PROTEIN 14 HOMOLOG A"/>
    <property type="match status" value="1"/>
</dbReference>
<dbReference type="OMA" id="QVIEPMD"/>
<name>A0A087TA03_STEMI</name>
<keyword evidence="4" id="KW-0539">Nucleus</keyword>
<dbReference type="STRING" id="407821.A0A087TA03"/>
<evidence type="ECO:0000256" key="2">
    <source>
        <dbReference type="ARBA" id="ARBA00007774"/>
    </source>
</evidence>
<dbReference type="AlphaFoldDB" id="A0A087TA03"/>
<evidence type="ECO:0000256" key="4">
    <source>
        <dbReference type="ARBA" id="ARBA00023242"/>
    </source>
</evidence>
<evidence type="ECO:0000313" key="7">
    <source>
        <dbReference type="Proteomes" id="UP000054359"/>
    </source>
</evidence>
<dbReference type="EMBL" id="KK114226">
    <property type="protein sequence ID" value="KFM61942.1"/>
    <property type="molecule type" value="Genomic_DNA"/>
</dbReference>
<dbReference type="InterPro" id="IPR006709">
    <property type="entry name" value="SSU_processome_Utp14"/>
</dbReference>
<gene>
    <name evidence="6" type="ORF">X975_13137</name>
</gene>
<dbReference type="GO" id="GO:0006364">
    <property type="term" value="P:rRNA processing"/>
    <property type="evidence" value="ECO:0007669"/>
    <property type="project" value="InterPro"/>
</dbReference>
<evidence type="ECO:0000256" key="5">
    <source>
        <dbReference type="SAM" id="MobiDB-lite"/>
    </source>
</evidence>
<dbReference type="OrthoDB" id="277439at2759"/>
<accession>A0A087TA03</accession>
<proteinExistence type="inferred from homology"/>
<reference evidence="6 7" key="1">
    <citation type="submission" date="2013-11" db="EMBL/GenBank/DDBJ databases">
        <title>Genome sequencing of Stegodyphus mimosarum.</title>
        <authorList>
            <person name="Bechsgaard J."/>
        </authorList>
    </citation>
    <scope>NUCLEOTIDE SEQUENCE [LARGE SCALE GENOMIC DNA]</scope>
</reference>
<dbReference type="Pfam" id="PF04615">
    <property type="entry name" value="Utp14"/>
    <property type="match status" value="2"/>
</dbReference>
<sequence>MGSHLKTGIETMENQTEDTLIQEEQAEAHDTSELNSSDILNNKKKKRKSGMVVQRSEASLNITEFNLIEIGKEKVKLKELIKTSRNNSGQMLVKKQLENAKKLNRLSVPLSKPQLEKIKRTVAYEKVCNEVSKWDPVVRSNRSADQIVFPLKKEELRLESLDKVSENFVTKHPVEVAVSELLQKSENILDKEKVLTPAEEKALQAMSLEEAKLRHSELMKHRALISYREAKARRQNKIKSKRYHRILKREKLKKMMKEFEELQKTDAAAALEKFLEADKLRILERMTLKHKNTGKWAKQQKIRAKYNPESRSNLKEDILIGRQLREKIHIDDSTIASLKAKSRYYSANVDEPNMDLIHNRGLVEDVRSAEDPVVKSSISVSEENNQMSDTLTSVNSLPVFQTTASSSGNHIEKDSPLMEQQKPNVLQKLKKTSEPKRTTVEDEKEFSSETNCLDSMVPDDITFGDEDLDDVPEGAVSIQQAFADEDLIAEFKEEKRAAEKANRPEGIDLFLPGWGSWGGPGIKPSKRKRQRFFIKAPEPPPKKNTLGNVIINEDKDKKAAEHQVSNLPFPFSNIHQFESYIRQPVGHTWNPQSSFQNLVAPKVVTKLGKIIEPIDAEDVVLEKRTKQP</sequence>
<dbReference type="PANTHER" id="PTHR14150">
    <property type="entry name" value="U3 SMALL NUCLEOLAR RNA-ASSOCIATED PROTEIN 14"/>
    <property type="match status" value="1"/>
</dbReference>
<evidence type="ECO:0000256" key="3">
    <source>
        <dbReference type="ARBA" id="ARBA00022553"/>
    </source>
</evidence>
<feature type="non-terminal residue" evidence="6">
    <location>
        <position position="628"/>
    </location>
</feature>
<keyword evidence="3" id="KW-0597">Phosphoprotein</keyword>
<dbReference type="GO" id="GO:0032040">
    <property type="term" value="C:small-subunit processome"/>
    <property type="evidence" value="ECO:0007669"/>
    <property type="project" value="InterPro"/>
</dbReference>
<comment type="subcellular location">
    <subcellularLocation>
        <location evidence="1">Nucleus</location>
        <location evidence="1">Nucleolus</location>
    </subcellularLocation>
</comment>
<organism evidence="6 7">
    <name type="scientific">Stegodyphus mimosarum</name>
    <name type="common">African social velvet spider</name>
    <dbReference type="NCBI Taxonomy" id="407821"/>
    <lineage>
        <taxon>Eukaryota</taxon>
        <taxon>Metazoa</taxon>
        <taxon>Ecdysozoa</taxon>
        <taxon>Arthropoda</taxon>
        <taxon>Chelicerata</taxon>
        <taxon>Arachnida</taxon>
        <taxon>Araneae</taxon>
        <taxon>Araneomorphae</taxon>
        <taxon>Entelegynae</taxon>
        <taxon>Eresoidea</taxon>
        <taxon>Eresidae</taxon>
        <taxon>Stegodyphus</taxon>
    </lineage>
</organism>
<evidence type="ECO:0000313" key="6">
    <source>
        <dbReference type="EMBL" id="KFM61942.1"/>
    </source>
</evidence>
<dbReference type="Proteomes" id="UP000054359">
    <property type="component" value="Unassembled WGS sequence"/>
</dbReference>
<evidence type="ECO:0000256" key="1">
    <source>
        <dbReference type="ARBA" id="ARBA00004604"/>
    </source>
</evidence>